<proteinExistence type="predicted"/>
<dbReference type="InterPro" id="IPR036860">
    <property type="entry name" value="SH2_dom_sf"/>
</dbReference>
<dbReference type="InterPro" id="IPR000198">
    <property type="entry name" value="RhoGAP_dom"/>
</dbReference>
<dbReference type="InterPro" id="IPR035840">
    <property type="entry name" value="Chimaerin_SH2"/>
</dbReference>
<keyword evidence="1" id="KW-0343">GTPase activation</keyword>
<dbReference type="GO" id="GO:0007165">
    <property type="term" value="P:signal transduction"/>
    <property type="evidence" value="ECO:0007669"/>
    <property type="project" value="InterPro"/>
</dbReference>
<gene>
    <name evidence="9" type="ORF">CLF_107441</name>
</gene>
<dbReference type="Gene3D" id="3.30.505.10">
    <property type="entry name" value="SH2 domain"/>
    <property type="match status" value="1"/>
</dbReference>
<dbReference type="CDD" id="cd20806">
    <property type="entry name" value="C1_CHN"/>
    <property type="match status" value="1"/>
</dbReference>
<evidence type="ECO:0000259" key="8">
    <source>
        <dbReference type="PROSITE" id="PS50238"/>
    </source>
</evidence>
<evidence type="ECO:0000313" key="9">
    <source>
        <dbReference type="EMBL" id="GAA55241.1"/>
    </source>
</evidence>
<feature type="compositionally biased region" description="Polar residues" evidence="5">
    <location>
        <begin position="1062"/>
        <end position="1079"/>
    </location>
</feature>
<dbReference type="FunFam" id="3.30.60.20:FF:000025">
    <property type="entry name" value="Chimaerin"/>
    <property type="match status" value="1"/>
</dbReference>
<evidence type="ECO:0000259" key="7">
    <source>
        <dbReference type="PROSITE" id="PS50081"/>
    </source>
</evidence>
<feature type="domain" description="Phorbol-ester/DAG-type" evidence="7">
    <location>
        <begin position="744"/>
        <end position="794"/>
    </location>
</feature>
<sequence length="1079" mass="120563">LRLWLSGTWATTVSTIKEATFDGLELEIGSFTFSEVARFSRHPGCRLQRMWLVCRKASLLVSARLTQSSSEVVTCFEKTLRRSDCAYFVGVIFLENDSQMTSLLPLTRLSAGDAAAVFIAASESWMALFAASGPGVNSARHSFREGSSLSTFVQVAAFFVFASSKALERSSSFDFSIPIKAERLHWTFRFSKNALVTHGENGPEDITRIDANKDSNMSFSPHHAKSARKASAILRMIRRTSSRITRMELQILYGAYVRPLLEYSNQVVYTGHTNDVILFGRVRRAAAKMIAGLKSVDYETLYHLQREAPKPHMVICTRTFPNKPPQYGLEYHGPISRQETEKLLEDAPDGAYLIRESQRSEDAYTLVIWFDKVARNYKLFYDAEKKQHYVGEKRFDTIELLVADGLIHFNVETRGADVLRKIAETNLYEKSPFYKMRYHTLNYPNLSSVSTRPSTATPSQEHESTVLPWNLDETHPSMPADLVSDAKRKGVLSTDVLARRPGISNRKRPPTFTSSLSDETNILANTEGRHYREWPPLAGLRGLSLDEATLNKSDLSEPPMPPPRGVSGLKSTSVYVETLHQNGMNTRSLIMITCEQMTAASACATVVRCPHFISTFAVRPELRTAFAQQAGKLFDIPEIVSGERVSSPKTVFSNSQDFNTTSSLVSSGTFSSEEENPTGAAFQMDSSSATAAVNLRDSDTIPNASETLGNGNKKQAVLTLLERYNLPAECLADQVTPCEPVKKKHSFKVHTYLGPNWCDFCTHFIWGLVAQGVKCQDCGFQAHKRCSDLVPDDCPPDVNQMKRVFGVDLTSLTLAERKTIPILLERCVGEVETRGALVCEGLYRVPGNHDRIEQLRAAFDKDAESAGISQSQVPDVNVITSLIKSFLRQLPVPLITFDVYPKLMDIVREDNLTDGENLSGIASVLSTLPPAHYETLRFFMRHIHRVAVNHEKNMMSAENLSTVLAPSLMSSSYTDPQSCIAGMQTERKLVRILIRDYNALFPGHERSIRRHATFEPQYDRPNSQLIASAALMQYAANRPVPREPEQSKRRFLRNRRSVDTPLLTSGSTEKTTTPVNSPI</sequence>
<dbReference type="GO" id="GO:0005096">
    <property type="term" value="F:GTPase activator activity"/>
    <property type="evidence" value="ECO:0007669"/>
    <property type="project" value="UniProtKB-KW"/>
</dbReference>
<dbReference type="Pfam" id="PF00620">
    <property type="entry name" value="RhoGAP"/>
    <property type="match status" value="1"/>
</dbReference>
<dbReference type="Gene3D" id="3.30.60.20">
    <property type="match status" value="1"/>
</dbReference>
<dbReference type="SUPFAM" id="SSF55550">
    <property type="entry name" value="SH2 domain"/>
    <property type="match status" value="1"/>
</dbReference>
<name>G7YQL1_CLOSI</name>
<dbReference type="SMART" id="SM00252">
    <property type="entry name" value="SH2"/>
    <property type="match status" value="1"/>
</dbReference>
<dbReference type="PROSITE" id="PS50001">
    <property type="entry name" value="SH2"/>
    <property type="match status" value="1"/>
</dbReference>
<dbReference type="InterPro" id="IPR008936">
    <property type="entry name" value="Rho_GTPase_activation_prot"/>
</dbReference>
<dbReference type="FunFam" id="3.30.505.10:FF:000019">
    <property type="entry name" value="Chimaerin"/>
    <property type="match status" value="1"/>
</dbReference>
<reference key="2">
    <citation type="submission" date="2011-10" db="EMBL/GenBank/DDBJ databases">
        <title>The genome and transcriptome sequence of Clonorchis sinensis provide insights into the carcinogenic liver fluke.</title>
        <authorList>
            <person name="Wang X."/>
            <person name="Huang Y."/>
            <person name="Chen W."/>
            <person name="Liu H."/>
            <person name="Guo L."/>
            <person name="Chen Y."/>
            <person name="Luo F."/>
            <person name="Zhou W."/>
            <person name="Sun J."/>
            <person name="Mao Q."/>
            <person name="Liang P."/>
            <person name="Zhou C."/>
            <person name="Tian Y."/>
            <person name="Men J."/>
            <person name="Lv X."/>
            <person name="Huang L."/>
            <person name="Zhou J."/>
            <person name="Hu Y."/>
            <person name="Li R."/>
            <person name="Zhang F."/>
            <person name="Lei H."/>
            <person name="Li X."/>
            <person name="Hu X."/>
            <person name="Liang C."/>
            <person name="Xu J."/>
            <person name="Wu Z."/>
            <person name="Yu X."/>
        </authorList>
    </citation>
    <scope>NUCLEOTIDE SEQUENCE</scope>
    <source>
        <strain>Henan</strain>
    </source>
</reference>
<dbReference type="GO" id="GO:0046872">
    <property type="term" value="F:metal ion binding"/>
    <property type="evidence" value="ECO:0007669"/>
    <property type="project" value="UniProtKB-KW"/>
</dbReference>
<evidence type="ECO:0000256" key="4">
    <source>
        <dbReference type="PROSITE-ProRule" id="PRU00191"/>
    </source>
</evidence>
<dbReference type="PANTHER" id="PTHR46075">
    <property type="entry name" value="CHIMERIN FAMILY MEMBER"/>
    <property type="match status" value="1"/>
</dbReference>
<dbReference type="SMART" id="SM00324">
    <property type="entry name" value="RhoGAP"/>
    <property type="match status" value="1"/>
</dbReference>
<evidence type="ECO:0000256" key="5">
    <source>
        <dbReference type="SAM" id="MobiDB-lite"/>
    </source>
</evidence>
<feature type="non-terminal residue" evidence="9">
    <location>
        <position position="1"/>
    </location>
</feature>
<dbReference type="SUPFAM" id="SSF57889">
    <property type="entry name" value="Cysteine-rich domain"/>
    <property type="match status" value="1"/>
</dbReference>
<dbReference type="PROSITE" id="PS00479">
    <property type="entry name" value="ZF_DAG_PE_1"/>
    <property type="match status" value="1"/>
</dbReference>
<dbReference type="Gene3D" id="1.10.555.10">
    <property type="entry name" value="Rho GTPase activation protein"/>
    <property type="match status" value="1"/>
</dbReference>
<evidence type="ECO:0000259" key="6">
    <source>
        <dbReference type="PROSITE" id="PS50001"/>
    </source>
</evidence>
<keyword evidence="4" id="KW-0727">SH2 domain</keyword>
<dbReference type="InterPro" id="IPR000980">
    <property type="entry name" value="SH2"/>
</dbReference>
<dbReference type="Pfam" id="PF00017">
    <property type="entry name" value="SH2"/>
    <property type="match status" value="1"/>
</dbReference>
<organism evidence="9 10">
    <name type="scientific">Clonorchis sinensis</name>
    <name type="common">Chinese liver fluke</name>
    <dbReference type="NCBI Taxonomy" id="79923"/>
    <lineage>
        <taxon>Eukaryota</taxon>
        <taxon>Metazoa</taxon>
        <taxon>Spiralia</taxon>
        <taxon>Lophotrochozoa</taxon>
        <taxon>Platyhelminthes</taxon>
        <taxon>Trematoda</taxon>
        <taxon>Digenea</taxon>
        <taxon>Opisthorchiida</taxon>
        <taxon>Opisthorchiata</taxon>
        <taxon>Opisthorchiidae</taxon>
        <taxon>Clonorchis</taxon>
    </lineage>
</organism>
<evidence type="ECO:0000313" key="10">
    <source>
        <dbReference type="Proteomes" id="UP000008909"/>
    </source>
</evidence>
<dbReference type="PANTHER" id="PTHR46075:SF2">
    <property type="entry name" value="RHO GTPASE ACTIVATING PROTEIN AT 5A, ISOFORM A"/>
    <property type="match status" value="1"/>
</dbReference>
<dbReference type="InterPro" id="IPR002219">
    <property type="entry name" value="PKC_DAG/PE"/>
</dbReference>
<dbReference type="EMBL" id="DF143983">
    <property type="protein sequence ID" value="GAA55241.1"/>
    <property type="molecule type" value="Genomic_DNA"/>
</dbReference>
<feature type="domain" description="SH2" evidence="6">
    <location>
        <begin position="330"/>
        <end position="402"/>
    </location>
</feature>
<evidence type="ECO:0000256" key="1">
    <source>
        <dbReference type="ARBA" id="ARBA00022468"/>
    </source>
</evidence>
<dbReference type="InterPro" id="IPR051854">
    <property type="entry name" value="Rho-type_GAP"/>
</dbReference>
<dbReference type="CDD" id="cd10352">
    <property type="entry name" value="SH2_a2chimerin_b2chimerin"/>
    <property type="match status" value="1"/>
</dbReference>
<dbReference type="Pfam" id="PF00130">
    <property type="entry name" value="C1_1"/>
    <property type="match status" value="1"/>
</dbReference>
<evidence type="ECO:0000256" key="2">
    <source>
        <dbReference type="ARBA" id="ARBA00022723"/>
    </source>
</evidence>
<keyword evidence="3" id="KW-0862">Zinc</keyword>
<dbReference type="PROSITE" id="PS50238">
    <property type="entry name" value="RHOGAP"/>
    <property type="match status" value="1"/>
</dbReference>
<dbReference type="SMART" id="SM00109">
    <property type="entry name" value="C1"/>
    <property type="match status" value="1"/>
</dbReference>
<dbReference type="PRINTS" id="PR00008">
    <property type="entry name" value="DAGPEDOMAIN"/>
</dbReference>
<keyword evidence="10" id="KW-1185">Reference proteome</keyword>
<protein>
    <submittedName>
        <fullName evidence="9">N-chimaerin</fullName>
    </submittedName>
</protein>
<dbReference type="InterPro" id="IPR046349">
    <property type="entry name" value="C1-like_sf"/>
</dbReference>
<dbReference type="Proteomes" id="UP000008909">
    <property type="component" value="Unassembled WGS sequence"/>
</dbReference>
<reference evidence="9" key="1">
    <citation type="journal article" date="2011" name="Genome Biol.">
        <title>The draft genome of the carcinogenic human liver fluke Clonorchis sinensis.</title>
        <authorList>
            <person name="Wang X."/>
            <person name="Chen W."/>
            <person name="Huang Y."/>
            <person name="Sun J."/>
            <person name="Men J."/>
            <person name="Liu H."/>
            <person name="Luo F."/>
            <person name="Guo L."/>
            <person name="Lv X."/>
            <person name="Deng C."/>
            <person name="Zhou C."/>
            <person name="Fan Y."/>
            <person name="Li X."/>
            <person name="Huang L."/>
            <person name="Hu Y."/>
            <person name="Liang C."/>
            <person name="Hu X."/>
            <person name="Xu J."/>
            <person name="Yu X."/>
        </authorList>
    </citation>
    <scope>NUCLEOTIDE SEQUENCE [LARGE SCALE GENOMIC DNA]</scope>
    <source>
        <strain evidence="9">Henan</strain>
    </source>
</reference>
<feature type="region of interest" description="Disordered" evidence="5">
    <location>
        <begin position="1037"/>
        <end position="1079"/>
    </location>
</feature>
<dbReference type="PROSITE" id="PS50081">
    <property type="entry name" value="ZF_DAG_PE_2"/>
    <property type="match status" value="1"/>
</dbReference>
<dbReference type="SUPFAM" id="SSF48350">
    <property type="entry name" value="GTPase activation domain, GAP"/>
    <property type="match status" value="1"/>
</dbReference>
<dbReference type="InterPro" id="IPR020454">
    <property type="entry name" value="DAG/PE-bd"/>
</dbReference>
<feature type="domain" description="Rho-GAP" evidence="8">
    <location>
        <begin position="807"/>
        <end position="1001"/>
    </location>
</feature>
<dbReference type="AlphaFoldDB" id="G7YQL1"/>
<keyword evidence="2" id="KW-0479">Metal-binding</keyword>
<evidence type="ECO:0000256" key="3">
    <source>
        <dbReference type="ARBA" id="ARBA00022833"/>
    </source>
</evidence>
<accession>G7YQL1</accession>